<evidence type="ECO:0000313" key="2">
    <source>
        <dbReference type="EnsemblMetazoa" id="ASIC018466-PA"/>
    </source>
</evidence>
<dbReference type="Proteomes" id="UP000030765">
    <property type="component" value="Unassembled WGS sequence"/>
</dbReference>
<reference evidence="1 3" key="1">
    <citation type="journal article" date="2014" name="BMC Genomics">
        <title>Genome sequence of Anopheles sinensis provides insight into genetics basis of mosquito competence for malaria parasites.</title>
        <authorList>
            <person name="Zhou D."/>
            <person name="Zhang D."/>
            <person name="Ding G."/>
            <person name="Shi L."/>
            <person name="Hou Q."/>
            <person name="Ye Y."/>
            <person name="Xu Y."/>
            <person name="Zhou H."/>
            <person name="Xiong C."/>
            <person name="Li S."/>
            <person name="Yu J."/>
            <person name="Hong S."/>
            <person name="Yu X."/>
            <person name="Zou P."/>
            <person name="Chen C."/>
            <person name="Chang X."/>
            <person name="Wang W."/>
            <person name="Lv Y."/>
            <person name="Sun Y."/>
            <person name="Ma L."/>
            <person name="Shen B."/>
            <person name="Zhu C."/>
        </authorList>
    </citation>
    <scope>NUCLEOTIDE SEQUENCE [LARGE SCALE GENOMIC DNA]</scope>
</reference>
<sequence length="52" mass="5326">MPRASNGEGKCVPRCAGENGTVHGLVLAGSLVDSAVLVTIWYASQQQQGTAP</sequence>
<keyword evidence="3" id="KW-1185">Reference proteome</keyword>
<organism evidence="1">
    <name type="scientific">Anopheles sinensis</name>
    <name type="common">Mosquito</name>
    <dbReference type="NCBI Taxonomy" id="74873"/>
    <lineage>
        <taxon>Eukaryota</taxon>
        <taxon>Metazoa</taxon>
        <taxon>Ecdysozoa</taxon>
        <taxon>Arthropoda</taxon>
        <taxon>Hexapoda</taxon>
        <taxon>Insecta</taxon>
        <taxon>Pterygota</taxon>
        <taxon>Neoptera</taxon>
        <taxon>Endopterygota</taxon>
        <taxon>Diptera</taxon>
        <taxon>Nematocera</taxon>
        <taxon>Culicoidea</taxon>
        <taxon>Culicidae</taxon>
        <taxon>Anophelinae</taxon>
        <taxon>Anopheles</taxon>
    </lineage>
</organism>
<gene>
    <name evidence="1" type="ORF">ZHAS_00018466</name>
</gene>
<dbReference type="AlphaFoldDB" id="A0A084WJP2"/>
<dbReference type="VEuPathDB" id="VectorBase:ASIC018466"/>
<evidence type="ECO:0000313" key="1">
    <source>
        <dbReference type="EMBL" id="KFB50436.1"/>
    </source>
</evidence>
<dbReference type="EMBL" id="ATLV01024044">
    <property type="status" value="NOT_ANNOTATED_CDS"/>
    <property type="molecule type" value="Genomic_DNA"/>
</dbReference>
<proteinExistence type="predicted"/>
<accession>A0A084WJP2</accession>
<name>A0A084WJP2_ANOSI</name>
<dbReference type="EnsemblMetazoa" id="ASIC018466-RA">
    <property type="protein sequence ID" value="ASIC018466-PA"/>
    <property type="gene ID" value="ASIC018466"/>
</dbReference>
<dbReference type="EMBL" id="KE525348">
    <property type="protein sequence ID" value="KFB50436.1"/>
    <property type="molecule type" value="Genomic_DNA"/>
</dbReference>
<protein>
    <submittedName>
        <fullName evidence="1 2">Uncharacterized protein</fullName>
    </submittedName>
</protein>
<reference evidence="2" key="2">
    <citation type="submission" date="2020-05" db="UniProtKB">
        <authorList>
            <consortium name="EnsemblMetazoa"/>
        </authorList>
    </citation>
    <scope>IDENTIFICATION</scope>
</reference>
<evidence type="ECO:0000313" key="3">
    <source>
        <dbReference type="Proteomes" id="UP000030765"/>
    </source>
</evidence>